<comment type="caution">
    <text evidence="2">The sequence shown here is derived from an EMBL/GenBank/DDBJ whole genome shotgun (WGS) entry which is preliminary data.</text>
</comment>
<dbReference type="Pfam" id="PF04266">
    <property type="entry name" value="ASCH"/>
    <property type="match status" value="1"/>
</dbReference>
<evidence type="ECO:0000313" key="3">
    <source>
        <dbReference type="Proteomes" id="UP000224915"/>
    </source>
</evidence>
<dbReference type="PANTHER" id="PTHR39203:SF1">
    <property type="entry name" value="CYTOPLASMIC PROTEIN"/>
    <property type="match status" value="1"/>
</dbReference>
<accession>A0A2A9D1I7</accession>
<organism evidence="2 3">
    <name type="scientific">Serinibacter salmoneus</name>
    <dbReference type="NCBI Taxonomy" id="556530"/>
    <lineage>
        <taxon>Bacteria</taxon>
        <taxon>Bacillati</taxon>
        <taxon>Actinomycetota</taxon>
        <taxon>Actinomycetes</taxon>
        <taxon>Micrococcales</taxon>
        <taxon>Beutenbergiaceae</taxon>
        <taxon>Serinibacter</taxon>
    </lineage>
</organism>
<reference evidence="2 3" key="1">
    <citation type="submission" date="2017-10" db="EMBL/GenBank/DDBJ databases">
        <title>Sequencing the genomes of 1000 actinobacteria strains.</title>
        <authorList>
            <person name="Klenk H.-P."/>
        </authorList>
    </citation>
    <scope>NUCLEOTIDE SEQUENCE [LARGE SCALE GENOMIC DNA]</scope>
    <source>
        <strain evidence="2 3">DSM 21801</strain>
    </source>
</reference>
<dbReference type="SMART" id="SM01022">
    <property type="entry name" value="ASCH"/>
    <property type="match status" value="1"/>
</dbReference>
<dbReference type="EMBL" id="PDJD01000001">
    <property type="protein sequence ID" value="PFG20216.1"/>
    <property type="molecule type" value="Genomic_DNA"/>
</dbReference>
<dbReference type="InterPro" id="IPR009326">
    <property type="entry name" value="DUF984"/>
</dbReference>
<dbReference type="PANTHER" id="PTHR39203">
    <property type="entry name" value="CYTOPLASMIC PROTEIN-RELATED"/>
    <property type="match status" value="1"/>
</dbReference>
<name>A0A2A9D1I7_9MICO</name>
<keyword evidence="3" id="KW-1185">Reference proteome</keyword>
<dbReference type="CDD" id="cd06553">
    <property type="entry name" value="ASCH_Ef3133_like"/>
    <property type="match status" value="1"/>
</dbReference>
<protein>
    <submittedName>
        <fullName evidence="2">Uncharacterized protein YhfF</fullName>
    </submittedName>
</protein>
<dbReference type="Gene3D" id="3.10.400.10">
    <property type="entry name" value="Sulfate adenylyltransferase"/>
    <property type="match status" value="1"/>
</dbReference>
<proteinExistence type="predicted"/>
<dbReference type="InterPro" id="IPR007374">
    <property type="entry name" value="ASCH_domain"/>
</dbReference>
<dbReference type="SUPFAM" id="SSF88697">
    <property type="entry name" value="PUA domain-like"/>
    <property type="match status" value="1"/>
</dbReference>
<dbReference type="Proteomes" id="UP000224915">
    <property type="component" value="Unassembled WGS sequence"/>
</dbReference>
<feature type="domain" description="ASCH" evidence="1">
    <location>
        <begin position="42"/>
        <end position="162"/>
    </location>
</feature>
<dbReference type="InterPro" id="IPR015947">
    <property type="entry name" value="PUA-like_sf"/>
</dbReference>
<dbReference type="RefSeq" id="WP_169925921.1">
    <property type="nucleotide sequence ID" value="NZ_PDJD01000001.1"/>
</dbReference>
<sequence length="173" mass="18838">MRIADDDAVVRYWESVRAKARIGRAAAYVGLDDISAVPPPAISFGATPEEAQETLERVLAGTKSATSTAVAELGPQDNPPRVGDLWIVLDGNEHPRALIRTASVLTTAFRDVTPEFAALEGEGDGSLEAWRAAREAYYRAELGEDGFSDDMEILCETFQVIDPREPELPAMFE</sequence>
<gene>
    <name evidence="2" type="ORF">ATL40_1805</name>
</gene>
<dbReference type="AlphaFoldDB" id="A0A2A9D1I7"/>
<evidence type="ECO:0000313" key="2">
    <source>
        <dbReference type="EMBL" id="PFG20216.1"/>
    </source>
</evidence>
<evidence type="ECO:0000259" key="1">
    <source>
        <dbReference type="SMART" id="SM01022"/>
    </source>
</evidence>